<proteinExistence type="predicted"/>
<dbReference type="KEGG" id="erwi:GN242_18230"/>
<reference evidence="2 3" key="1">
    <citation type="submission" date="2019-12" db="EMBL/GenBank/DDBJ databases">
        <title>Erwinia sp. nov., isolated from droppings of birds in the Qinghai-Tiebt plateau of China.</title>
        <authorList>
            <person name="Ge Y."/>
        </authorList>
    </citation>
    <scope>NUCLEOTIDE SEQUENCE [LARGE SCALE GENOMIC DNA]</scope>
    <source>
        <strain evidence="2 3">J780</strain>
    </source>
</reference>
<accession>A0A6I6EQK2</accession>
<evidence type="ECO:0000256" key="1">
    <source>
        <dbReference type="SAM" id="Phobius"/>
    </source>
</evidence>
<protein>
    <submittedName>
        <fullName evidence="2">Uncharacterized protein</fullName>
    </submittedName>
</protein>
<evidence type="ECO:0000313" key="2">
    <source>
        <dbReference type="EMBL" id="QGU89041.1"/>
    </source>
</evidence>
<dbReference type="EMBL" id="CP046509">
    <property type="protein sequence ID" value="QGU89041.1"/>
    <property type="molecule type" value="Genomic_DNA"/>
</dbReference>
<gene>
    <name evidence="2" type="ORF">GN242_18230</name>
</gene>
<dbReference type="AlphaFoldDB" id="A0A6I6EQK2"/>
<keyword evidence="1" id="KW-0472">Membrane</keyword>
<keyword evidence="1" id="KW-0812">Transmembrane</keyword>
<keyword evidence="1" id="KW-1133">Transmembrane helix</keyword>
<feature type="transmembrane region" description="Helical" evidence="1">
    <location>
        <begin position="9"/>
        <end position="31"/>
    </location>
</feature>
<dbReference type="RefSeq" id="WP_156287968.1">
    <property type="nucleotide sequence ID" value="NZ_CP046509.1"/>
</dbReference>
<evidence type="ECO:0000313" key="3">
    <source>
        <dbReference type="Proteomes" id="UP000424752"/>
    </source>
</evidence>
<name>A0A6I6EQK2_9GAMM</name>
<feature type="transmembrane region" description="Helical" evidence="1">
    <location>
        <begin position="37"/>
        <end position="57"/>
    </location>
</feature>
<sequence>MMFKSFGSVALDILSYMLAFAFSVLSILVATLFPENVVIFIAVIGVIFSFYISDILVNKLR</sequence>
<dbReference type="Proteomes" id="UP000424752">
    <property type="component" value="Chromosome"/>
</dbReference>
<organism evidence="2 3">
    <name type="scientific">Erwinia sorbitola</name>
    <dbReference type="NCBI Taxonomy" id="2681984"/>
    <lineage>
        <taxon>Bacteria</taxon>
        <taxon>Pseudomonadati</taxon>
        <taxon>Pseudomonadota</taxon>
        <taxon>Gammaproteobacteria</taxon>
        <taxon>Enterobacterales</taxon>
        <taxon>Erwiniaceae</taxon>
        <taxon>Erwinia</taxon>
    </lineage>
</organism>